<dbReference type="OMA" id="MRREHIQ"/>
<accession>S7RLN5</accession>
<reference evidence="1 2" key="1">
    <citation type="journal article" date="2012" name="Science">
        <title>The Paleozoic origin of enzymatic lignin decomposition reconstructed from 31 fungal genomes.</title>
        <authorList>
            <person name="Floudas D."/>
            <person name="Binder M."/>
            <person name="Riley R."/>
            <person name="Barry K."/>
            <person name="Blanchette R.A."/>
            <person name="Henrissat B."/>
            <person name="Martinez A.T."/>
            <person name="Otillar R."/>
            <person name="Spatafora J.W."/>
            <person name="Yadav J.S."/>
            <person name="Aerts A."/>
            <person name="Benoit I."/>
            <person name="Boyd A."/>
            <person name="Carlson A."/>
            <person name="Copeland A."/>
            <person name="Coutinho P.M."/>
            <person name="de Vries R.P."/>
            <person name="Ferreira P."/>
            <person name="Findley K."/>
            <person name="Foster B."/>
            <person name="Gaskell J."/>
            <person name="Glotzer D."/>
            <person name="Gorecki P."/>
            <person name="Heitman J."/>
            <person name="Hesse C."/>
            <person name="Hori C."/>
            <person name="Igarashi K."/>
            <person name="Jurgens J.A."/>
            <person name="Kallen N."/>
            <person name="Kersten P."/>
            <person name="Kohler A."/>
            <person name="Kuees U."/>
            <person name="Kumar T.K.A."/>
            <person name="Kuo A."/>
            <person name="LaButti K."/>
            <person name="Larrondo L.F."/>
            <person name="Lindquist E."/>
            <person name="Ling A."/>
            <person name="Lombard V."/>
            <person name="Lucas S."/>
            <person name="Lundell T."/>
            <person name="Martin R."/>
            <person name="McLaughlin D.J."/>
            <person name="Morgenstern I."/>
            <person name="Morin E."/>
            <person name="Murat C."/>
            <person name="Nagy L.G."/>
            <person name="Nolan M."/>
            <person name="Ohm R.A."/>
            <person name="Patyshakuliyeva A."/>
            <person name="Rokas A."/>
            <person name="Ruiz-Duenas F.J."/>
            <person name="Sabat G."/>
            <person name="Salamov A."/>
            <person name="Samejima M."/>
            <person name="Schmutz J."/>
            <person name="Slot J.C."/>
            <person name="St John F."/>
            <person name="Stenlid J."/>
            <person name="Sun H."/>
            <person name="Sun S."/>
            <person name="Syed K."/>
            <person name="Tsang A."/>
            <person name="Wiebenga A."/>
            <person name="Young D."/>
            <person name="Pisabarro A."/>
            <person name="Eastwood D.C."/>
            <person name="Martin F."/>
            <person name="Cullen D."/>
            <person name="Grigoriev I.V."/>
            <person name="Hibbett D.S."/>
        </authorList>
    </citation>
    <scope>NUCLEOTIDE SEQUENCE [LARGE SCALE GENOMIC DNA]</scope>
    <source>
        <strain evidence="1 2">ATCC 11539</strain>
    </source>
</reference>
<dbReference type="RefSeq" id="XP_007866460.1">
    <property type="nucleotide sequence ID" value="XM_007868269.1"/>
</dbReference>
<sequence length="309" mass="34415">MTSHSGNVHGGPCKRHKGSPLYPEFADDVPDKMVECFAALLNFCYLALQSAHDNDTLALMQKSLDQFHQHRTIFEEAASVPMASCSLNIWTLHNSNQKIWLSKWSLKNVLGQMLVTNQCLEKLAVMCAVLEGCGMLKGSVLADAMLEVGLLNPQDLNEEHIRNNYSVDSDNVDVHDVEGPGVMSYVEIGKKLAYSQSMQSLANELNKPDLKFLILRFVFEQLQDAAIPHDSSNIDVDDLPSVGHRVHVYQSASATFFAPSELAGNRECIARSFAQTHTGEMRWDERPDPVMGVYGDTHIYPMIFTSLTL</sequence>
<gene>
    <name evidence="1" type="ORF">GLOTRDRAFT_93794</name>
</gene>
<dbReference type="eggNOG" id="ENOG502SM5A">
    <property type="taxonomic scope" value="Eukaryota"/>
</dbReference>
<dbReference type="OrthoDB" id="2679880at2759"/>
<protein>
    <submittedName>
        <fullName evidence="1">Uncharacterized protein</fullName>
    </submittedName>
</protein>
<dbReference type="HOGENOM" id="CLU_900329_0_0_1"/>
<name>S7RLN5_GLOTA</name>
<dbReference type="STRING" id="670483.S7RLN5"/>
<evidence type="ECO:0000313" key="1">
    <source>
        <dbReference type="EMBL" id="EPQ55320.1"/>
    </source>
</evidence>
<dbReference type="Proteomes" id="UP000030669">
    <property type="component" value="Unassembled WGS sequence"/>
</dbReference>
<dbReference type="GeneID" id="19309546"/>
<dbReference type="AlphaFoldDB" id="S7RLN5"/>
<proteinExistence type="predicted"/>
<organism evidence="1 2">
    <name type="scientific">Gloeophyllum trabeum (strain ATCC 11539 / FP-39264 / Madison 617)</name>
    <name type="common">Brown rot fungus</name>
    <dbReference type="NCBI Taxonomy" id="670483"/>
    <lineage>
        <taxon>Eukaryota</taxon>
        <taxon>Fungi</taxon>
        <taxon>Dikarya</taxon>
        <taxon>Basidiomycota</taxon>
        <taxon>Agaricomycotina</taxon>
        <taxon>Agaricomycetes</taxon>
        <taxon>Gloeophyllales</taxon>
        <taxon>Gloeophyllaceae</taxon>
        <taxon>Gloeophyllum</taxon>
    </lineage>
</organism>
<dbReference type="EMBL" id="KB469302">
    <property type="protein sequence ID" value="EPQ55320.1"/>
    <property type="molecule type" value="Genomic_DNA"/>
</dbReference>
<dbReference type="KEGG" id="gtr:GLOTRDRAFT_93794"/>
<keyword evidence="2" id="KW-1185">Reference proteome</keyword>
<evidence type="ECO:0000313" key="2">
    <source>
        <dbReference type="Proteomes" id="UP000030669"/>
    </source>
</evidence>